<name>A0AAW0K6B8_QUESU</name>
<protein>
    <submittedName>
        <fullName evidence="2">Uncharacterized protein</fullName>
    </submittedName>
</protein>
<feature type="region of interest" description="Disordered" evidence="1">
    <location>
        <begin position="12"/>
        <end position="40"/>
    </location>
</feature>
<evidence type="ECO:0000313" key="3">
    <source>
        <dbReference type="Proteomes" id="UP000237347"/>
    </source>
</evidence>
<dbReference type="EMBL" id="PKMF04000386">
    <property type="protein sequence ID" value="KAK7834547.1"/>
    <property type="molecule type" value="Genomic_DNA"/>
</dbReference>
<feature type="compositionally biased region" description="Polar residues" evidence="1">
    <location>
        <begin position="96"/>
        <end position="117"/>
    </location>
</feature>
<sequence>MKQRPSVFELTLQNEAEISPSAPKDYQISQTKKSDAEKSLEAGSSEALALDIPPLAQIPALVCGAPNYCQIPSMVGMPGSLGLSAIARDVEELSIGQPQTSRGTNISTQTSGAIRVT</sequence>
<keyword evidence="3" id="KW-1185">Reference proteome</keyword>
<evidence type="ECO:0000256" key="1">
    <source>
        <dbReference type="SAM" id="MobiDB-lite"/>
    </source>
</evidence>
<accession>A0AAW0K6B8</accession>
<gene>
    <name evidence="2" type="ORF">CFP56_024665</name>
</gene>
<dbReference type="AlphaFoldDB" id="A0AAW0K6B8"/>
<proteinExistence type="predicted"/>
<feature type="region of interest" description="Disordered" evidence="1">
    <location>
        <begin position="95"/>
        <end position="117"/>
    </location>
</feature>
<evidence type="ECO:0000313" key="2">
    <source>
        <dbReference type="EMBL" id="KAK7834547.1"/>
    </source>
</evidence>
<organism evidence="2 3">
    <name type="scientific">Quercus suber</name>
    <name type="common">Cork oak</name>
    <dbReference type="NCBI Taxonomy" id="58331"/>
    <lineage>
        <taxon>Eukaryota</taxon>
        <taxon>Viridiplantae</taxon>
        <taxon>Streptophyta</taxon>
        <taxon>Embryophyta</taxon>
        <taxon>Tracheophyta</taxon>
        <taxon>Spermatophyta</taxon>
        <taxon>Magnoliopsida</taxon>
        <taxon>eudicotyledons</taxon>
        <taxon>Gunneridae</taxon>
        <taxon>Pentapetalae</taxon>
        <taxon>rosids</taxon>
        <taxon>fabids</taxon>
        <taxon>Fagales</taxon>
        <taxon>Fagaceae</taxon>
        <taxon>Quercus</taxon>
    </lineage>
</organism>
<dbReference type="Proteomes" id="UP000237347">
    <property type="component" value="Unassembled WGS sequence"/>
</dbReference>
<comment type="caution">
    <text evidence="2">The sequence shown here is derived from an EMBL/GenBank/DDBJ whole genome shotgun (WGS) entry which is preliminary data.</text>
</comment>
<reference evidence="2 3" key="1">
    <citation type="journal article" date="2018" name="Sci. Data">
        <title>The draft genome sequence of cork oak.</title>
        <authorList>
            <person name="Ramos A.M."/>
            <person name="Usie A."/>
            <person name="Barbosa P."/>
            <person name="Barros P.M."/>
            <person name="Capote T."/>
            <person name="Chaves I."/>
            <person name="Simoes F."/>
            <person name="Abreu I."/>
            <person name="Carrasquinho I."/>
            <person name="Faro C."/>
            <person name="Guimaraes J.B."/>
            <person name="Mendonca D."/>
            <person name="Nobrega F."/>
            <person name="Rodrigues L."/>
            <person name="Saibo N.J.M."/>
            <person name="Varela M.C."/>
            <person name="Egas C."/>
            <person name="Matos J."/>
            <person name="Miguel C.M."/>
            <person name="Oliveira M.M."/>
            <person name="Ricardo C.P."/>
            <person name="Goncalves S."/>
        </authorList>
    </citation>
    <scope>NUCLEOTIDE SEQUENCE [LARGE SCALE GENOMIC DNA]</scope>
    <source>
        <strain evidence="3">cv. HL8</strain>
    </source>
</reference>